<feature type="binding site" evidence="14">
    <location>
        <position position="137"/>
    </location>
    <ligand>
        <name>ATP</name>
        <dbReference type="ChEBI" id="CHEBI:30616"/>
    </ligand>
</feature>
<evidence type="ECO:0000256" key="7">
    <source>
        <dbReference type="ARBA" id="ARBA00022694"/>
    </source>
</evidence>
<evidence type="ECO:0000256" key="14">
    <source>
        <dbReference type="PIRSR" id="PIRSR004930-1"/>
    </source>
</evidence>
<dbReference type="InterPro" id="IPR038385">
    <property type="entry name" value="Sua5/YwlC_C"/>
</dbReference>
<dbReference type="FunFam" id="3.90.870.10:FF:000009">
    <property type="entry name" value="Threonylcarbamoyl-AMP synthase, putative"/>
    <property type="match status" value="1"/>
</dbReference>
<evidence type="ECO:0000256" key="12">
    <source>
        <dbReference type="ARBA" id="ARBA00048366"/>
    </source>
</evidence>
<evidence type="ECO:0000259" key="15">
    <source>
        <dbReference type="PROSITE" id="PS51163"/>
    </source>
</evidence>
<keyword evidence="17" id="KW-1185">Reference proteome</keyword>
<protein>
    <recommendedName>
        <fullName evidence="4 13">Threonylcarbamoyl-AMP synthase</fullName>
        <shortName evidence="13">TC-AMP synthase</shortName>
        <ecNumber evidence="3 13">2.7.7.87</ecNumber>
    </recommendedName>
    <alternativeName>
        <fullName evidence="11 13">L-threonylcarbamoyladenylate synthase</fullName>
    </alternativeName>
</protein>
<feature type="binding site" evidence="14">
    <location>
        <position position="145"/>
    </location>
    <ligand>
        <name>ATP</name>
        <dbReference type="ChEBI" id="CHEBI:30616"/>
    </ligand>
</feature>
<evidence type="ECO:0000256" key="1">
    <source>
        <dbReference type="ARBA" id="ARBA00004496"/>
    </source>
</evidence>
<accession>A0A5R9KFX8</accession>
<comment type="function">
    <text evidence="13">Required for the formation of a threonylcarbamoyl group on adenosine at position 37 (t(6)A37) in tRNAs that read codons beginning with adenine.</text>
</comment>
<feature type="binding site" evidence="14">
    <location>
        <position position="225"/>
    </location>
    <ligand>
        <name>ATP</name>
        <dbReference type="ChEBI" id="CHEBI:30616"/>
    </ligand>
</feature>
<evidence type="ECO:0000313" key="16">
    <source>
        <dbReference type="EMBL" id="TLU94941.1"/>
    </source>
</evidence>
<dbReference type="GO" id="GO:0000049">
    <property type="term" value="F:tRNA binding"/>
    <property type="evidence" value="ECO:0007669"/>
    <property type="project" value="TreeGrafter"/>
</dbReference>
<dbReference type="PANTHER" id="PTHR17490:SF16">
    <property type="entry name" value="THREONYLCARBAMOYL-AMP SYNTHASE"/>
    <property type="match status" value="1"/>
</dbReference>
<evidence type="ECO:0000256" key="13">
    <source>
        <dbReference type="PIRNR" id="PIRNR004930"/>
    </source>
</evidence>
<dbReference type="InterPro" id="IPR005145">
    <property type="entry name" value="Sua5_C"/>
</dbReference>
<comment type="catalytic activity">
    <reaction evidence="12 13">
        <text>L-threonine + hydrogencarbonate + ATP = L-threonylcarbamoyladenylate + diphosphate + H2O</text>
        <dbReference type="Rhea" id="RHEA:36407"/>
        <dbReference type="ChEBI" id="CHEBI:15377"/>
        <dbReference type="ChEBI" id="CHEBI:17544"/>
        <dbReference type="ChEBI" id="CHEBI:30616"/>
        <dbReference type="ChEBI" id="CHEBI:33019"/>
        <dbReference type="ChEBI" id="CHEBI:57926"/>
        <dbReference type="ChEBI" id="CHEBI:73682"/>
        <dbReference type="EC" id="2.7.7.87"/>
    </reaction>
</comment>
<keyword evidence="7 13" id="KW-0819">tRNA processing</keyword>
<evidence type="ECO:0000256" key="4">
    <source>
        <dbReference type="ARBA" id="ARBA00015492"/>
    </source>
</evidence>
<comment type="similarity">
    <text evidence="2 13">Belongs to the SUA5 family.</text>
</comment>
<dbReference type="EMBL" id="VCEI01000021">
    <property type="protein sequence ID" value="TLU94941.1"/>
    <property type="molecule type" value="Genomic_DNA"/>
</dbReference>
<keyword evidence="9 13" id="KW-0547">Nucleotide-binding</keyword>
<feature type="binding site" evidence="14">
    <location>
        <position position="52"/>
    </location>
    <ligand>
        <name>ATP</name>
        <dbReference type="ChEBI" id="CHEBI:30616"/>
    </ligand>
</feature>
<dbReference type="GO" id="GO:0008033">
    <property type="term" value="P:tRNA processing"/>
    <property type="evidence" value="ECO:0007669"/>
    <property type="project" value="UniProtKB-KW"/>
</dbReference>
<dbReference type="Gene3D" id="3.40.50.11030">
    <property type="entry name" value="Threonylcarbamoyl-AMP synthase, C-terminal domain"/>
    <property type="match status" value="1"/>
</dbReference>
<evidence type="ECO:0000256" key="9">
    <source>
        <dbReference type="ARBA" id="ARBA00022741"/>
    </source>
</evidence>
<dbReference type="InterPro" id="IPR006070">
    <property type="entry name" value="Sua5-like_dom"/>
</dbReference>
<organism evidence="16 17">
    <name type="scientific">Dyadobacter sediminis</name>
    <dbReference type="NCBI Taxonomy" id="1493691"/>
    <lineage>
        <taxon>Bacteria</taxon>
        <taxon>Pseudomonadati</taxon>
        <taxon>Bacteroidota</taxon>
        <taxon>Cytophagia</taxon>
        <taxon>Cytophagales</taxon>
        <taxon>Spirosomataceae</taxon>
        <taxon>Dyadobacter</taxon>
    </lineage>
</organism>
<feature type="domain" description="YrdC-like" evidence="15">
    <location>
        <begin position="7"/>
        <end position="193"/>
    </location>
</feature>
<sequence>MILAVTGNDLDRAKETLVKGELVAIPTETVYGLAGNALDEKAVLSIFEVKNRPAFDPLIIHTDSVEKVMQYVSDFPEKARRLAENFWPGPLTLLLPKKTVIPDLVTSGLDSVAVRIPNHPILLDLLGRLDFPLAAPSANPFGYISPTNAMHVNAQLGDKIPYILDGGESSVGIESTIVGFENNETIIYRLGGLAVDDIEQVIGKVTLMPNSSSDPKAPGMLKSHYAPRKAFFLRNKVISENGNEQTGYLLFDKYLEGVNIENQRVLSFNANMQEAAHNLFAYLRELDTLPVEKIIAERVPAYSLGLAINDRLQRAAAH</sequence>
<feature type="binding site" evidence="14">
    <location>
        <position position="115"/>
    </location>
    <ligand>
        <name>L-threonine</name>
        <dbReference type="ChEBI" id="CHEBI:57926"/>
    </ligand>
</feature>
<feature type="binding site" evidence="14">
    <location>
        <position position="29"/>
    </location>
    <ligand>
        <name>L-threonine</name>
        <dbReference type="ChEBI" id="CHEBI:57926"/>
    </ligand>
</feature>
<dbReference type="Gene3D" id="3.90.870.10">
    <property type="entry name" value="DHBP synthase"/>
    <property type="match status" value="1"/>
</dbReference>
<evidence type="ECO:0000256" key="11">
    <source>
        <dbReference type="ARBA" id="ARBA00029774"/>
    </source>
</evidence>
<dbReference type="SUPFAM" id="SSF55821">
    <property type="entry name" value="YrdC/RibB"/>
    <property type="match status" value="1"/>
</dbReference>
<keyword evidence="6 13" id="KW-0808">Transferase</keyword>
<feature type="binding site" evidence="14">
    <location>
        <position position="135"/>
    </location>
    <ligand>
        <name>L-threonine</name>
        <dbReference type="ChEBI" id="CHEBI:57926"/>
    </ligand>
</feature>
<dbReference type="EC" id="2.7.7.87" evidence="3 13"/>
<dbReference type="InterPro" id="IPR017945">
    <property type="entry name" value="DHBP_synth_RibB-like_a/b_dom"/>
</dbReference>
<name>A0A5R9KFX8_9BACT</name>
<evidence type="ECO:0000256" key="8">
    <source>
        <dbReference type="ARBA" id="ARBA00022695"/>
    </source>
</evidence>
<evidence type="ECO:0000256" key="3">
    <source>
        <dbReference type="ARBA" id="ARBA00012584"/>
    </source>
</evidence>
<keyword evidence="10 13" id="KW-0067">ATP-binding</keyword>
<comment type="caution">
    <text evidence="16">The sequence shown here is derived from an EMBL/GenBank/DDBJ whole genome shotgun (WGS) entry which is preliminary data.</text>
</comment>
<dbReference type="Proteomes" id="UP000309788">
    <property type="component" value="Unassembled WGS sequence"/>
</dbReference>
<dbReference type="Pfam" id="PF01300">
    <property type="entry name" value="Sua5_yciO_yrdC"/>
    <property type="match status" value="1"/>
</dbReference>
<proteinExistence type="inferred from homology"/>
<dbReference type="GO" id="GO:0005737">
    <property type="term" value="C:cytoplasm"/>
    <property type="evidence" value="ECO:0007669"/>
    <property type="project" value="UniProtKB-SubCell"/>
</dbReference>
<evidence type="ECO:0000256" key="10">
    <source>
        <dbReference type="ARBA" id="ARBA00022840"/>
    </source>
</evidence>
<feature type="binding site" evidence="14">
    <location>
        <position position="189"/>
    </location>
    <ligand>
        <name>ATP</name>
        <dbReference type="ChEBI" id="CHEBI:30616"/>
    </ligand>
</feature>
<evidence type="ECO:0000256" key="2">
    <source>
        <dbReference type="ARBA" id="ARBA00007663"/>
    </source>
</evidence>
<dbReference type="GO" id="GO:0061710">
    <property type="term" value="F:L-threonylcarbamoyladenylate synthase"/>
    <property type="evidence" value="ECO:0007669"/>
    <property type="project" value="UniProtKB-EC"/>
</dbReference>
<dbReference type="OrthoDB" id="9814580at2"/>
<dbReference type="PANTHER" id="PTHR17490">
    <property type="entry name" value="SUA5"/>
    <property type="match status" value="1"/>
</dbReference>
<dbReference type="NCBIfam" id="TIGR00057">
    <property type="entry name" value="L-threonylcarbamoyladenylate synthase"/>
    <property type="match status" value="1"/>
</dbReference>
<keyword evidence="8 13" id="KW-0548">Nucleotidyltransferase</keyword>
<feature type="binding site" evidence="14">
    <location>
        <position position="175"/>
    </location>
    <ligand>
        <name>L-threonine</name>
        <dbReference type="ChEBI" id="CHEBI:57926"/>
    </ligand>
</feature>
<evidence type="ECO:0000256" key="6">
    <source>
        <dbReference type="ARBA" id="ARBA00022679"/>
    </source>
</evidence>
<feature type="binding site" evidence="14">
    <location>
        <position position="61"/>
    </location>
    <ligand>
        <name>L-threonine</name>
        <dbReference type="ChEBI" id="CHEBI:57926"/>
    </ligand>
</feature>
<keyword evidence="5 13" id="KW-0963">Cytoplasm</keyword>
<dbReference type="GO" id="GO:0005524">
    <property type="term" value="F:ATP binding"/>
    <property type="evidence" value="ECO:0007669"/>
    <property type="project" value="UniProtKB-UniRule"/>
</dbReference>
<evidence type="ECO:0000256" key="5">
    <source>
        <dbReference type="ARBA" id="ARBA00022490"/>
    </source>
</evidence>
<dbReference type="PIRSF" id="PIRSF004930">
    <property type="entry name" value="Tln_factor_SUA5"/>
    <property type="match status" value="1"/>
</dbReference>
<dbReference type="GO" id="GO:0006450">
    <property type="term" value="P:regulation of translational fidelity"/>
    <property type="evidence" value="ECO:0007669"/>
    <property type="project" value="TreeGrafter"/>
</dbReference>
<evidence type="ECO:0000313" key="17">
    <source>
        <dbReference type="Proteomes" id="UP000309788"/>
    </source>
</evidence>
<dbReference type="InterPro" id="IPR050156">
    <property type="entry name" value="TC-AMP_synthase_SUA5"/>
</dbReference>
<gene>
    <name evidence="16" type="ORF">FEM55_12080</name>
</gene>
<dbReference type="Pfam" id="PF03481">
    <property type="entry name" value="Sua5_C"/>
    <property type="match status" value="1"/>
</dbReference>
<dbReference type="InterPro" id="IPR010923">
    <property type="entry name" value="T(6)A37_SUA5"/>
</dbReference>
<dbReference type="PROSITE" id="PS51163">
    <property type="entry name" value="YRDC"/>
    <property type="match status" value="1"/>
</dbReference>
<comment type="subcellular location">
    <subcellularLocation>
        <location evidence="1 13">Cytoplasm</location>
    </subcellularLocation>
</comment>
<dbReference type="GO" id="GO:0003725">
    <property type="term" value="F:double-stranded RNA binding"/>
    <property type="evidence" value="ECO:0007669"/>
    <property type="project" value="UniProtKB-UniRule"/>
</dbReference>
<reference evidence="16 17" key="1">
    <citation type="submission" date="2019-05" db="EMBL/GenBank/DDBJ databases">
        <authorList>
            <person name="Qu J.-H."/>
        </authorList>
    </citation>
    <scope>NUCLEOTIDE SEQUENCE [LARGE SCALE GENOMIC DNA]</scope>
    <source>
        <strain evidence="16 17">Z12</strain>
    </source>
</reference>
<dbReference type="AlphaFoldDB" id="A0A5R9KFX8"/>